<dbReference type="GO" id="GO:0005524">
    <property type="term" value="F:ATP binding"/>
    <property type="evidence" value="ECO:0007669"/>
    <property type="project" value="UniProtKB-KW"/>
</dbReference>
<dbReference type="AlphaFoldDB" id="A0A7V5U1M1"/>
<protein>
    <submittedName>
        <fullName evidence="8">ABC transporter ATP-binding protein</fullName>
    </submittedName>
</protein>
<feature type="domain" description="ABC transporter" evidence="7">
    <location>
        <begin position="4"/>
        <end position="236"/>
    </location>
</feature>
<keyword evidence="6" id="KW-0472">Membrane</keyword>
<name>A0A7V5U1M1_9BACT</name>
<evidence type="ECO:0000256" key="6">
    <source>
        <dbReference type="ARBA" id="ARBA00023136"/>
    </source>
</evidence>
<gene>
    <name evidence="8" type="ORF">ENJ96_00180</name>
</gene>
<dbReference type="SUPFAM" id="SSF50331">
    <property type="entry name" value="MOP-like"/>
    <property type="match status" value="1"/>
</dbReference>
<dbReference type="SMART" id="SM00382">
    <property type="entry name" value="AAA"/>
    <property type="match status" value="1"/>
</dbReference>
<dbReference type="GO" id="GO:0055052">
    <property type="term" value="C:ATP-binding cassette (ABC) transporter complex, substrate-binding subunit-containing"/>
    <property type="evidence" value="ECO:0007669"/>
    <property type="project" value="TreeGrafter"/>
</dbReference>
<dbReference type="Gene3D" id="2.40.50.100">
    <property type="match status" value="1"/>
</dbReference>
<dbReference type="Proteomes" id="UP000886101">
    <property type="component" value="Unassembled WGS sequence"/>
</dbReference>
<evidence type="ECO:0000256" key="2">
    <source>
        <dbReference type="ARBA" id="ARBA00022475"/>
    </source>
</evidence>
<evidence type="ECO:0000256" key="3">
    <source>
        <dbReference type="ARBA" id="ARBA00022741"/>
    </source>
</evidence>
<evidence type="ECO:0000259" key="7">
    <source>
        <dbReference type="PROSITE" id="PS50893"/>
    </source>
</evidence>
<evidence type="ECO:0000256" key="4">
    <source>
        <dbReference type="ARBA" id="ARBA00022840"/>
    </source>
</evidence>
<keyword evidence="4 8" id="KW-0067">ATP-binding</keyword>
<dbReference type="Gene3D" id="2.40.50.140">
    <property type="entry name" value="Nucleic acid-binding proteins"/>
    <property type="match status" value="1"/>
</dbReference>
<dbReference type="InterPro" id="IPR015855">
    <property type="entry name" value="ABC_transpr_MalK-like"/>
</dbReference>
<dbReference type="Pfam" id="PF00005">
    <property type="entry name" value="ABC_tran"/>
    <property type="match status" value="1"/>
</dbReference>
<dbReference type="GO" id="GO:0016887">
    <property type="term" value="F:ATP hydrolysis activity"/>
    <property type="evidence" value="ECO:0007669"/>
    <property type="project" value="InterPro"/>
</dbReference>
<dbReference type="InterPro" id="IPR003439">
    <property type="entry name" value="ABC_transporter-like_ATP-bd"/>
</dbReference>
<dbReference type="InterPro" id="IPR003593">
    <property type="entry name" value="AAA+_ATPase"/>
</dbReference>
<dbReference type="InterPro" id="IPR008995">
    <property type="entry name" value="Mo/tungstate-bd_C_term_dom"/>
</dbReference>
<dbReference type="EMBL" id="DROK01000005">
    <property type="protein sequence ID" value="HHI96254.1"/>
    <property type="molecule type" value="Genomic_DNA"/>
</dbReference>
<keyword evidence="1" id="KW-0813">Transport</keyword>
<dbReference type="InterPro" id="IPR027417">
    <property type="entry name" value="P-loop_NTPase"/>
</dbReference>
<dbReference type="InterPro" id="IPR047641">
    <property type="entry name" value="ABC_transpr_MalK/UgpC-like"/>
</dbReference>
<dbReference type="FunFam" id="3.40.50.300:FF:000042">
    <property type="entry name" value="Maltose/maltodextrin ABC transporter, ATP-binding protein"/>
    <property type="match status" value="1"/>
</dbReference>
<evidence type="ECO:0000256" key="1">
    <source>
        <dbReference type="ARBA" id="ARBA00022448"/>
    </source>
</evidence>
<dbReference type="PROSITE" id="PS50893">
    <property type="entry name" value="ABC_TRANSPORTER_2"/>
    <property type="match status" value="1"/>
</dbReference>
<dbReference type="Gene3D" id="3.40.50.300">
    <property type="entry name" value="P-loop containing nucleotide triphosphate hydrolases"/>
    <property type="match status" value="1"/>
</dbReference>
<keyword evidence="3" id="KW-0547">Nucleotide-binding</keyword>
<dbReference type="GO" id="GO:0140359">
    <property type="term" value="F:ABC-type transporter activity"/>
    <property type="evidence" value="ECO:0007669"/>
    <property type="project" value="InterPro"/>
</dbReference>
<proteinExistence type="predicted"/>
<keyword evidence="2" id="KW-1003">Cell membrane</keyword>
<keyword evidence="5" id="KW-1278">Translocase</keyword>
<dbReference type="GO" id="GO:0008643">
    <property type="term" value="P:carbohydrate transport"/>
    <property type="evidence" value="ECO:0007669"/>
    <property type="project" value="InterPro"/>
</dbReference>
<accession>A0A7V5U1M1</accession>
<dbReference type="InterPro" id="IPR012340">
    <property type="entry name" value="NA-bd_OB-fold"/>
</dbReference>
<dbReference type="CDD" id="cd03301">
    <property type="entry name" value="ABC_MalK_N"/>
    <property type="match status" value="1"/>
</dbReference>
<evidence type="ECO:0000313" key="8">
    <source>
        <dbReference type="EMBL" id="HHI96254.1"/>
    </source>
</evidence>
<dbReference type="PANTHER" id="PTHR43875:SF15">
    <property type="entry name" value="TREHALOSE IMPORT ATP-BINDING PROTEIN SUGC"/>
    <property type="match status" value="1"/>
</dbReference>
<sequence>MVQVRLLNLTKTYLSGQVVALDNVNLELPKGQFLAVLGPSGCGKSTLLRVVAGLERPDQGEIWIAGRRVDPLPPARRNVAMVFQNYALYPHFTVYQNIAIGLKLRGYSRAEIQKRVLKVARMLGLEGLFDRYPRELSGGQQQRTALARALVRDPEVFLLDEPLSNLDAQIREETRSELKRLFQDLGATVIYVTHDQIEALTMADLVAVMFHGRIFQVGPPEEVYRYPTHRRVAEFVGVPRINILRGRIKDRTFFSEDQIVKIPVGFDYEGPVELGVRPESLRPGGEGFKLKARVLWVESWGPQKILFLALGPYELRALVAADFPASPGEELEVALRLEEVHLFHPETGERLSF</sequence>
<dbReference type="PANTHER" id="PTHR43875">
    <property type="entry name" value="MALTODEXTRIN IMPORT ATP-BINDING PROTEIN MSMX"/>
    <property type="match status" value="1"/>
</dbReference>
<dbReference type="SUPFAM" id="SSF52540">
    <property type="entry name" value="P-loop containing nucleoside triphosphate hydrolases"/>
    <property type="match status" value="1"/>
</dbReference>
<reference evidence="8" key="1">
    <citation type="journal article" date="2020" name="mSystems">
        <title>Genome- and Community-Level Interaction Insights into Carbon Utilization and Element Cycling Functions of Hydrothermarchaeota in Hydrothermal Sediment.</title>
        <authorList>
            <person name="Zhou Z."/>
            <person name="Liu Y."/>
            <person name="Xu W."/>
            <person name="Pan J."/>
            <person name="Luo Z.H."/>
            <person name="Li M."/>
        </authorList>
    </citation>
    <scope>NUCLEOTIDE SEQUENCE [LARGE SCALE GENOMIC DNA]</scope>
    <source>
        <strain evidence="8">HyVt-533</strain>
    </source>
</reference>
<comment type="caution">
    <text evidence="8">The sequence shown here is derived from an EMBL/GenBank/DDBJ whole genome shotgun (WGS) entry which is preliminary data.</text>
</comment>
<organism evidence="8">
    <name type="scientific">Thermodesulfatator atlanticus</name>
    <dbReference type="NCBI Taxonomy" id="501497"/>
    <lineage>
        <taxon>Bacteria</taxon>
        <taxon>Pseudomonadati</taxon>
        <taxon>Thermodesulfobacteriota</taxon>
        <taxon>Thermodesulfobacteria</taxon>
        <taxon>Thermodesulfobacteriales</taxon>
        <taxon>Thermodesulfatatoraceae</taxon>
        <taxon>Thermodesulfatator</taxon>
    </lineage>
</organism>
<evidence type="ECO:0000256" key="5">
    <source>
        <dbReference type="ARBA" id="ARBA00022967"/>
    </source>
</evidence>